<evidence type="ECO:0000313" key="5">
    <source>
        <dbReference type="EMBL" id="TQJ15299.1"/>
    </source>
</evidence>
<evidence type="ECO:0000256" key="2">
    <source>
        <dbReference type="ARBA" id="ARBA00022840"/>
    </source>
</evidence>
<dbReference type="Pfam" id="PF00270">
    <property type="entry name" value="DEAD"/>
    <property type="match status" value="1"/>
</dbReference>
<name>A0A542EJ06_9MICO</name>
<accession>A0A542EJ06</accession>
<dbReference type="PROSITE" id="PS51192">
    <property type="entry name" value="HELICASE_ATP_BIND_1"/>
    <property type="match status" value="1"/>
</dbReference>
<dbReference type="Proteomes" id="UP000320806">
    <property type="component" value="Unassembled WGS sequence"/>
</dbReference>
<dbReference type="Gene3D" id="3.40.50.300">
    <property type="entry name" value="P-loop containing nucleotide triphosphate hydrolases"/>
    <property type="match status" value="2"/>
</dbReference>
<feature type="domain" description="Helicase ATP-binding" evidence="3">
    <location>
        <begin position="38"/>
        <end position="217"/>
    </location>
</feature>
<dbReference type="PANTHER" id="PTHR47962:SF5">
    <property type="entry name" value="ATP-DEPENDENT HELICASE LHR-RELATED"/>
    <property type="match status" value="1"/>
</dbReference>
<dbReference type="InterPro" id="IPR052511">
    <property type="entry name" value="ATP-dep_Helicase"/>
</dbReference>
<proteinExistence type="predicted"/>
<dbReference type="AlphaFoldDB" id="A0A542EJ06"/>
<dbReference type="PROSITE" id="PS51194">
    <property type="entry name" value="HELICASE_CTER"/>
    <property type="match status" value="1"/>
</dbReference>
<evidence type="ECO:0000259" key="4">
    <source>
        <dbReference type="PROSITE" id="PS51194"/>
    </source>
</evidence>
<dbReference type="InterPro" id="IPR001650">
    <property type="entry name" value="Helicase_C-like"/>
</dbReference>
<reference evidence="5 6" key="1">
    <citation type="submission" date="2019-06" db="EMBL/GenBank/DDBJ databases">
        <title>Sequencing the genomes of 1000 actinobacteria strains.</title>
        <authorList>
            <person name="Klenk H.-P."/>
        </authorList>
    </citation>
    <scope>NUCLEOTIDE SEQUENCE [LARGE SCALE GENOMIC DNA]</scope>
    <source>
        <strain evidence="5 6">DSM 19828</strain>
    </source>
</reference>
<dbReference type="OrthoDB" id="3197455at2"/>
<dbReference type="Pfam" id="PF00271">
    <property type="entry name" value="Helicase_C"/>
    <property type="match status" value="1"/>
</dbReference>
<keyword evidence="1" id="KW-0547">Nucleotide-binding</keyword>
<evidence type="ECO:0000256" key="1">
    <source>
        <dbReference type="ARBA" id="ARBA00022741"/>
    </source>
</evidence>
<comment type="caution">
    <text evidence="5">The sequence shown here is derived from an EMBL/GenBank/DDBJ whole genome shotgun (WGS) entry which is preliminary data.</text>
</comment>
<gene>
    <name evidence="5" type="ORF">FB459_2842</name>
</gene>
<keyword evidence="2" id="KW-0067">ATP-binding</keyword>
<dbReference type="GO" id="GO:0005524">
    <property type="term" value="F:ATP binding"/>
    <property type="evidence" value="ECO:0007669"/>
    <property type="project" value="UniProtKB-KW"/>
</dbReference>
<dbReference type="GO" id="GO:0003677">
    <property type="term" value="F:DNA binding"/>
    <property type="evidence" value="ECO:0007669"/>
    <property type="project" value="TreeGrafter"/>
</dbReference>
<protein>
    <submittedName>
        <fullName evidence="5">ATP-dependent Lhr-like helicase</fullName>
    </submittedName>
</protein>
<keyword evidence="5" id="KW-0347">Helicase</keyword>
<dbReference type="InterPro" id="IPR027417">
    <property type="entry name" value="P-loop_NTPase"/>
</dbReference>
<dbReference type="EMBL" id="VFMO01000001">
    <property type="protein sequence ID" value="TQJ15299.1"/>
    <property type="molecule type" value="Genomic_DNA"/>
</dbReference>
<dbReference type="SMART" id="SM00490">
    <property type="entry name" value="HELICc"/>
    <property type="match status" value="1"/>
</dbReference>
<dbReference type="SUPFAM" id="SSF52540">
    <property type="entry name" value="P-loop containing nucleoside triphosphate hydrolases"/>
    <property type="match status" value="1"/>
</dbReference>
<feature type="domain" description="Helicase C-terminal" evidence="4">
    <location>
        <begin position="243"/>
        <end position="396"/>
    </location>
</feature>
<organism evidence="5 6">
    <name type="scientific">Yimella lutea</name>
    <dbReference type="NCBI Taxonomy" id="587872"/>
    <lineage>
        <taxon>Bacteria</taxon>
        <taxon>Bacillati</taxon>
        <taxon>Actinomycetota</taxon>
        <taxon>Actinomycetes</taxon>
        <taxon>Micrococcales</taxon>
        <taxon>Dermacoccaceae</taxon>
        <taxon>Yimella</taxon>
    </lineage>
</organism>
<evidence type="ECO:0000313" key="6">
    <source>
        <dbReference type="Proteomes" id="UP000320806"/>
    </source>
</evidence>
<dbReference type="InterPro" id="IPR011545">
    <property type="entry name" value="DEAD/DEAH_box_helicase_dom"/>
</dbReference>
<sequence length="702" mass="76027">MGSTTDDRGLELLHPLLQHHIVNSLGWPALRPLQAEAIEPVLSGADCLLIAPTAGGKTEAACFPLLSRMGQENWRGISVLYLCPLKALLNNLEPRISMYASWFGRGVSTRHGDTTARARREQVAERPSILLTTPESIEAMLVSTTVDPTRMFGDLRAVVIDEVHSFAGDDRGWHMLALLERLSAIAGRPLQRIGLSATVGNPEQLLMWLQGSARGRPRAVVAPPTESAAAPDLALDFVGSTGNAASVISRIHLGEKRLVFADSRRSVESLATRLRDLEVETFVSHSSLSLDERRRAEAAFAEARDCVIVSTSTLELGIDVGDLDRVIQLGAPATVASILQRLGRTGRRPSSTRNMTFLATTDDELLRATALLLLLEEGFVEPVAAPPSPRHIAAQQLLALALQKGRIHLSEETAWLTRLGLASEQDMSRIGEWLVSTGHLDIDQGLAFVGPTAEQHFGRRSFLELLAVFSAPPEVTVLHGTREIGSIDPTFLVTKVAGPRVIALGGRSWLVTHIDWRRRRAIVEPSEQRGTSRWSGDARAYTFELSDAMRRVLLGATPKSPYLSNRALDRLAALRQEQAHTVSATSRVVVSEGGRVRWWTYAGARANAVLVAALKEVSALVGESGYDNLSISIAPGATSADLSSALNVSRERTLDVLLPEVSPDALGRLKFKELLPPDLAAATLAERAADRNSAEKLLAGSR</sequence>
<keyword evidence="6" id="KW-1185">Reference proteome</keyword>
<dbReference type="InterPro" id="IPR014001">
    <property type="entry name" value="Helicase_ATP-bd"/>
</dbReference>
<dbReference type="PANTHER" id="PTHR47962">
    <property type="entry name" value="ATP-DEPENDENT HELICASE LHR-RELATED-RELATED"/>
    <property type="match status" value="1"/>
</dbReference>
<dbReference type="GO" id="GO:0016887">
    <property type="term" value="F:ATP hydrolysis activity"/>
    <property type="evidence" value="ECO:0007669"/>
    <property type="project" value="TreeGrafter"/>
</dbReference>
<evidence type="ECO:0000259" key="3">
    <source>
        <dbReference type="PROSITE" id="PS51192"/>
    </source>
</evidence>
<dbReference type="GO" id="GO:0004386">
    <property type="term" value="F:helicase activity"/>
    <property type="evidence" value="ECO:0007669"/>
    <property type="project" value="UniProtKB-KW"/>
</dbReference>
<keyword evidence="5" id="KW-0378">Hydrolase</keyword>
<dbReference type="SMART" id="SM00487">
    <property type="entry name" value="DEXDc"/>
    <property type="match status" value="1"/>
</dbReference>